<dbReference type="InterPro" id="IPR011990">
    <property type="entry name" value="TPR-like_helical_dom_sf"/>
</dbReference>
<evidence type="ECO:0000313" key="7">
    <source>
        <dbReference type="EMBL" id="QCK13827.1"/>
    </source>
</evidence>
<dbReference type="SUPFAM" id="SSF82171">
    <property type="entry name" value="DPP6 N-terminal domain-like"/>
    <property type="match status" value="1"/>
</dbReference>
<dbReference type="Proteomes" id="UP000298616">
    <property type="component" value="Chromosome"/>
</dbReference>
<evidence type="ECO:0000313" key="8">
    <source>
        <dbReference type="Proteomes" id="UP000298616"/>
    </source>
</evidence>
<dbReference type="EMBL" id="CP028923">
    <property type="protein sequence ID" value="QCK13827.1"/>
    <property type="molecule type" value="Genomic_DNA"/>
</dbReference>
<organism evidence="7 8">
    <name type="scientific">Mangrovivirga cuniculi</name>
    <dbReference type="NCBI Taxonomy" id="2715131"/>
    <lineage>
        <taxon>Bacteria</taxon>
        <taxon>Pseudomonadati</taxon>
        <taxon>Bacteroidota</taxon>
        <taxon>Cytophagia</taxon>
        <taxon>Cytophagales</taxon>
        <taxon>Mangrovivirgaceae</taxon>
        <taxon>Mangrovivirga</taxon>
    </lineage>
</organism>
<dbReference type="PANTHER" id="PTHR30329">
    <property type="entry name" value="STATOR ELEMENT OF FLAGELLAR MOTOR COMPLEX"/>
    <property type="match status" value="1"/>
</dbReference>
<dbReference type="Gene3D" id="3.30.1330.60">
    <property type="entry name" value="OmpA-like domain"/>
    <property type="match status" value="1"/>
</dbReference>
<gene>
    <name evidence="7" type="ORF">DCC35_03150</name>
</gene>
<keyword evidence="2 4" id="KW-0472">Membrane</keyword>
<dbReference type="Pfam" id="PF07676">
    <property type="entry name" value="PD40"/>
    <property type="match status" value="2"/>
</dbReference>
<dbReference type="PANTHER" id="PTHR30329:SF21">
    <property type="entry name" value="LIPOPROTEIN YIAD-RELATED"/>
    <property type="match status" value="1"/>
</dbReference>
<dbReference type="CDD" id="cd07185">
    <property type="entry name" value="OmpA_C-like"/>
    <property type="match status" value="1"/>
</dbReference>
<comment type="subcellular location">
    <subcellularLocation>
        <location evidence="1">Cell outer membrane</location>
    </subcellularLocation>
</comment>
<dbReference type="KEGG" id="fpf:DCC35_03150"/>
<dbReference type="InterPro" id="IPR006665">
    <property type="entry name" value="OmpA-like"/>
</dbReference>
<reference evidence="7 8" key="1">
    <citation type="submission" date="2018-04" db="EMBL/GenBank/DDBJ databases">
        <title>Complete genome uncultured novel isolate.</title>
        <authorList>
            <person name="Merlino G."/>
        </authorList>
    </citation>
    <scope>NUCLEOTIDE SEQUENCE [LARGE SCALE GENOMIC DNA]</scope>
    <source>
        <strain evidence="8">R1DC9</strain>
    </source>
</reference>
<feature type="compositionally biased region" description="Low complexity" evidence="5">
    <location>
        <begin position="689"/>
        <end position="703"/>
    </location>
</feature>
<evidence type="ECO:0000256" key="4">
    <source>
        <dbReference type="PROSITE-ProRule" id="PRU00473"/>
    </source>
</evidence>
<feature type="compositionally biased region" description="Basic and acidic residues" evidence="5">
    <location>
        <begin position="710"/>
        <end position="726"/>
    </location>
</feature>
<name>A0A4D7JGK0_9BACT</name>
<dbReference type="Pfam" id="PF00691">
    <property type="entry name" value="OmpA"/>
    <property type="match status" value="1"/>
</dbReference>
<keyword evidence="8" id="KW-1185">Reference proteome</keyword>
<dbReference type="PROSITE" id="PS51123">
    <property type="entry name" value="OMPA_2"/>
    <property type="match status" value="1"/>
</dbReference>
<proteinExistence type="predicted"/>
<dbReference type="InterPro" id="IPR006664">
    <property type="entry name" value="OMP_bac"/>
</dbReference>
<feature type="domain" description="OmpA-like" evidence="6">
    <location>
        <begin position="531"/>
        <end position="653"/>
    </location>
</feature>
<dbReference type="InterPro" id="IPR050330">
    <property type="entry name" value="Bact_OuterMem_StrucFunc"/>
</dbReference>
<evidence type="ECO:0000259" key="6">
    <source>
        <dbReference type="PROSITE" id="PS51123"/>
    </source>
</evidence>
<dbReference type="AlphaFoldDB" id="A0A4D7JGK0"/>
<sequence length="732" mass="84027">MINRLFILTLLLIFTAPINMVAQKVKDPHKKATKVFKRGFYEEAIPIYEKYIRKDVFPAQANFKIAESYRLSNRLKQSEPYYQKSLNMGLENDTAQFYYGLALIDNQKYDKAENQLKSFISQADSITPDYFVTYAKTEINNLEALRKIKEKKSHYDVVPVRELNTPGADYAPFYHDGYVYFTSTRSSNKVYKATGQGYSNLFKAPFTDRGIAFDQIEEVPNINDPNVNDGTIAINDDGTTIIFAKGNTGKKKGREEVNLFITRYNKRTEQWSEPRMMKINQRGYWTSSPIFSSNGRTLYFASNRPGGLGGVDLYSAQMDAYGNFRAVKNMGSEINSPGNEMFPFVHENGTLYFSSDGHPGLGGLDLFRATRVDGVITLENLGEGINSTYDDFAITYTYPLGGLFSSNRPSGVGDDDIYAFINNDPEYKVVDYFLTVQTLGNEGSEKVPLENTRVQVFNEQGKLLERFFTDGEGKFKMKVTPESNYLIVGEKPEYFTTRLRYSTNDKAVDKSELEKYRTVVNLDTTLTLMQVDTKTVFELENIYYDLDKADIRPDAAKELDKLVTILRDNPEINIELSSHTDSRAPDAYNMDLSQRRAQSAVDYIISQGIDESRLVAKGYGETQLKNECANDVECPEEKHQENRRTEFRVIGYDLEAVQAREQMIRQKIEEEERKAEEERIRKEQERRQQLLLEQQQNQQQEAQDSTQTIQEKKRVEENDSLYKKDDDGDGLY</sequence>
<dbReference type="InterPro" id="IPR036737">
    <property type="entry name" value="OmpA-like_sf"/>
</dbReference>
<dbReference type="SUPFAM" id="SSF103088">
    <property type="entry name" value="OmpA-like"/>
    <property type="match status" value="1"/>
</dbReference>
<dbReference type="OrthoDB" id="1488841at2"/>
<evidence type="ECO:0000256" key="3">
    <source>
        <dbReference type="ARBA" id="ARBA00023237"/>
    </source>
</evidence>
<evidence type="ECO:0000256" key="5">
    <source>
        <dbReference type="SAM" id="MobiDB-lite"/>
    </source>
</evidence>
<accession>A0A4D7JGK0</accession>
<dbReference type="SUPFAM" id="SSF48452">
    <property type="entry name" value="TPR-like"/>
    <property type="match status" value="1"/>
</dbReference>
<dbReference type="InterPro" id="IPR011659">
    <property type="entry name" value="WD40"/>
</dbReference>
<dbReference type="GO" id="GO:0009279">
    <property type="term" value="C:cell outer membrane"/>
    <property type="evidence" value="ECO:0007669"/>
    <property type="project" value="UniProtKB-SubCell"/>
</dbReference>
<keyword evidence="3" id="KW-0998">Cell outer membrane</keyword>
<feature type="compositionally biased region" description="Basic and acidic residues" evidence="5">
    <location>
        <begin position="671"/>
        <end position="688"/>
    </location>
</feature>
<evidence type="ECO:0000256" key="2">
    <source>
        <dbReference type="ARBA" id="ARBA00023136"/>
    </source>
</evidence>
<dbReference type="PRINTS" id="PR01021">
    <property type="entry name" value="OMPADOMAIN"/>
</dbReference>
<dbReference type="CDD" id="cd15482">
    <property type="entry name" value="Sialidase_non-viral"/>
    <property type="match status" value="1"/>
</dbReference>
<protein>
    <recommendedName>
        <fullName evidence="6">OmpA-like domain-containing protein</fullName>
    </recommendedName>
</protein>
<evidence type="ECO:0000256" key="1">
    <source>
        <dbReference type="ARBA" id="ARBA00004442"/>
    </source>
</evidence>
<dbReference type="Gene3D" id="1.25.40.10">
    <property type="entry name" value="Tetratricopeptide repeat domain"/>
    <property type="match status" value="1"/>
</dbReference>
<feature type="region of interest" description="Disordered" evidence="5">
    <location>
        <begin position="671"/>
        <end position="732"/>
    </location>
</feature>